<dbReference type="InterPro" id="IPR001810">
    <property type="entry name" value="F-box_dom"/>
</dbReference>
<dbReference type="InterPro" id="IPR051210">
    <property type="entry name" value="Ub_ligase/GEF_domain"/>
</dbReference>
<sequence length="592" mass="63869">MSITELPQEVASNILRNFSAVELAKLSCVSNIFRDFCAFEPLWLNRAAWEFGVSRKALASSSHGLLGKDLYLHLLQNTHVTLMGDEWPVEKYRKLFGIPLYMHPGYCKAIPGLSRKAVSKVVLGDCHAAALTWSGQLFMFGVSPHGQCGGGACSTLPLPPGVPQELQGKRISSVALGTQHTLAVTADGELLATGSTEHGRLGLTTEDGFTPSADGNCTCCPTFRRVTFPNDRQICKTAAGSDFSCAVDADGGLWTWGKADRGRLGHSLTVAKGEQREKMVARPRLVGALDGLRVEQITCAPTNTLALASDGCVYSWGNGQQSRLGHGNAKCQFQPCMIQALPPPGGCVTSLSLGIATSCCVAHPREQSWEVSDEQQSVGGVGGDLGTREGGARVLTHGWGGHFQHGFLDPKTRRVPTEAEELRTVKVHQISLGVCHSLAISETGELWGWGYGGNRGMGMARYNQGNRQMGPLKLTDSAETLVMSISAWRNASLLVHCPWDQVSDGTLHICAEEPPEPEQPEPKKRPRAPRDPEKKSRSLEADKAAKEGKKQQKVLANKVKASTAPKGKTKQAAKRQAADDNINSKNRKPRKQ</sequence>
<dbReference type="InterPro" id="IPR009091">
    <property type="entry name" value="RCC1/BLIP-II"/>
</dbReference>
<accession>A0AAW1RVE2</accession>
<dbReference type="Pfam" id="PF00646">
    <property type="entry name" value="F-box"/>
    <property type="match status" value="1"/>
</dbReference>
<dbReference type="Pfam" id="PF00415">
    <property type="entry name" value="RCC1"/>
    <property type="match status" value="2"/>
</dbReference>
<dbReference type="Proteomes" id="UP001438707">
    <property type="component" value="Unassembled WGS sequence"/>
</dbReference>
<dbReference type="InterPro" id="IPR036047">
    <property type="entry name" value="F-box-like_dom_sf"/>
</dbReference>
<dbReference type="PROSITE" id="PS50012">
    <property type="entry name" value="RCC1_3"/>
    <property type="match status" value="4"/>
</dbReference>
<evidence type="ECO:0000313" key="6">
    <source>
        <dbReference type="Proteomes" id="UP001438707"/>
    </source>
</evidence>
<feature type="compositionally biased region" description="Basic and acidic residues" evidence="3">
    <location>
        <begin position="520"/>
        <end position="550"/>
    </location>
</feature>
<dbReference type="PRINTS" id="PR00633">
    <property type="entry name" value="RCCNDNSATION"/>
</dbReference>
<dbReference type="SUPFAM" id="SSF81383">
    <property type="entry name" value="F-box domain"/>
    <property type="match status" value="1"/>
</dbReference>
<evidence type="ECO:0000256" key="1">
    <source>
        <dbReference type="ARBA" id="ARBA00022737"/>
    </source>
</evidence>
<name>A0AAW1RVE2_9CHLO</name>
<dbReference type="AlphaFoldDB" id="A0AAW1RVE2"/>
<feature type="repeat" description="RCC1" evidence="2">
    <location>
        <begin position="135"/>
        <end position="187"/>
    </location>
</feature>
<dbReference type="SUPFAM" id="SSF50985">
    <property type="entry name" value="RCC1/BLIP-II"/>
    <property type="match status" value="1"/>
</dbReference>
<proteinExistence type="predicted"/>
<evidence type="ECO:0000259" key="4">
    <source>
        <dbReference type="PROSITE" id="PS50181"/>
    </source>
</evidence>
<dbReference type="SMART" id="SM00256">
    <property type="entry name" value="FBOX"/>
    <property type="match status" value="1"/>
</dbReference>
<keyword evidence="1" id="KW-0677">Repeat</keyword>
<organism evidence="5 6">
    <name type="scientific">Apatococcus lobatus</name>
    <dbReference type="NCBI Taxonomy" id="904363"/>
    <lineage>
        <taxon>Eukaryota</taxon>
        <taxon>Viridiplantae</taxon>
        <taxon>Chlorophyta</taxon>
        <taxon>core chlorophytes</taxon>
        <taxon>Trebouxiophyceae</taxon>
        <taxon>Chlorellales</taxon>
        <taxon>Chlorellaceae</taxon>
        <taxon>Apatococcus</taxon>
    </lineage>
</organism>
<dbReference type="Gene3D" id="2.130.10.30">
    <property type="entry name" value="Regulator of chromosome condensation 1/beta-lactamase-inhibitor protein II"/>
    <property type="match status" value="2"/>
</dbReference>
<evidence type="ECO:0000256" key="2">
    <source>
        <dbReference type="PROSITE-ProRule" id="PRU00235"/>
    </source>
</evidence>
<feature type="repeat" description="RCC1" evidence="2">
    <location>
        <begin position="392"/>
        <end position="443"/>
    </location>
</feature>
<feature type="domain" description="F-box" evidence="4">
    <location>
        <begin position="1"/>
        <end position="46"/>
    </location>
</feature>
<keyword evidence="6" id="KW-1185">Reference proteome</keyword>
<dbReference type="EMBL" id="JALJOS010000006">
    <property type="protein sequence ID" value="KAK9837762.1"/>
    <property type="molecule type" value="Genomic_DNA"/>
</dbReference>
<dbReference type="PANTHER" id="PTHR22870:SF360">
    <property type="entry name" value="ULTRAVIOLET-B RECEPTOR UVR8"/>
    <property type="match status" value="1"/>
</dbReference>
<protein>
    <recommendedName>
        <fullName evidence="4">F-box domain-containing protein</fullName>
    </recommendedName>
</protein>
<feature type="repeat" description="RCC1" evidence="2">
    <location>
        <begin position="311"/>
        <end position="364"/>
    </location>
</feature>
<evidence type="ECO:0000256" key="3">
    <source>
        <dbReference type="SAM" id="MobiDB-lite"/>
    </source>
</evidence>
<dbReference type="Pfam" id="PF13540">
    <property type="entry name" value="RCC1_2"/>
    <property type="match status" value="2"/>
</dbReference>
<dbReference type="PANTHER" id="PTHR22870">
    <property type="entry name" value="REGULATOR OF CHROMOSOME CONDENSATION"/>
    <property type="match status" value="1"/>
</dbReference>
<dbReference type="PROSITE" id="PS50181">
    <property type="entry name" value="FBOX"/>
    <property type="match status" value="1"/>
</dbReference>
<feature type="repeat" description="RCC1" evidence="2">
    <location>
        <begin position="251"/>
        <end position="310"/>
    </location>
</feature>
<comment type="caution">
    <text evidence="5">The sequence shown here is derived from an EMBL/GenBank/DDBJ whole genome shotgun (WGS) entry which is preliminary data.</text>
</comment>
<gene>
    <name evidence="5" type="ORF">WJX74_004550</name>
</gene>
<dbReference type="InterPro" id="IPR000408">
    <property type="entry name" value="Reg_chr_condens"/>
</dbReference>
<reference evidence="5 6" key="1">
    <citation type="journal article" date="2024" name="Nat. Commun.">
        <title>Phylogenomics reveals the evolutionary origins of lichenization in chlorophyte algae.</title>
        <authorList>
            <person name="Puginier C."/>
            <person name="Libourel C."/>
            <person name="Otte J."/>
            <person name="Skaloud P."/>
            <person name="Haon M."/>
            <person name="Grisel S."/>
            <person name="Petersen M."/>
            <person name="Berrin J.G."/>
            <person name="Delaux P.M."/>
            <person name="Dal Grande F."/>
            <person name="Keller J."/>
        </authorList>
    </citation>
    <scope>NUCLEOTIDE SEQUENCE [LARGE SCALE GENOMIC DNA]</scope>
    <source>
        <strain evidence="5 6">SAG 2145</strain>
    </source>
</reference>
<feature type="region of interest" description="Disordered" evidence="3">
    <location>
        <begin position="510"/>
        <end position="592"/>
    </location>
</feature>
<evidence type="ECO:0000313" key="5">
    <source>
        <dbReference type="EMBL" id="KAK9837762.1"/>
    </source>
</evidence>